<gene>
    <name evidence="2" type="ORF">QWZ15_17565</name>
</gene>
<organism evidence="2 3">
    <name type="scientific">Cyclobacterium jeungdonense</name>
    <dbReference type="NCBI Taxonomy" id="708087"/>
    <lineage>
        <taxon>Bacteria</taxon>
        <taxon>Pseudomonadati</taxon>
        <taxon>Bacteroidota</taxon>
        <taxon>Cytophagia</taxon>
        <taxon>Cytophagales</taxon>
        <taxon>Cyclobacteriaceae</taxon>
        <taxon>Cyclobacterium</taxon>
    </lineage>
</organism>
<keyword evidence="3" id="KW-1185">Reference proteome</keyword>
<evidence type="ECO:0000313" key="3">
    <source>
        <dbReference type="Proteomes" id="UP001236663"/>
    </source>
</evidence>
<comment type="caution">
    <text evidence="2">The sequence shown here is derived from an EMBL/GenBank/DDBJ whole genome shotgun (WGS) entry which is preliminary data.</text>
</comment>
<keyword evidence="1" id="KW-0812">Transmembrane</keyword>
<protein>
    <submittedName>
        <fullName evidence="2">Uncharacterized protein</fullName>
    </submittedName>
</protein>
<feature type="transmembrane region" description="Helical" evidence="1">
    <location>
        <begin position="81"/>
        <end position="100"/>
    </location>
</feature>
<evidence type="ECO:0000256" key="1">
    <source>
        <dbReference type="SAM" id="Phobius"/>
    </source>
</evidence>
<name>A0ABT8CC30_9BACT</name>
<dbReference type="EMBL" id="JAUFQS010000041">
    <property type="protein sequence ID" value="MDN3689637.1"/>
    <property type="molecule type" value="Genomic_DNA"/>
</dbReference>
<dbReference type="RefSeq" id="WP_240459300.1">
    <property type="nucleotide sequence ID" value="NZ_JAUFQS010000041.1"/>
</dbReference>
<reference evidence="3" key="1">
    <citation type="journal article" date="2019" name="Int. J. Syst. Evol. Microbiol.">
        <title>The Global Catalogue of Microorganisms (GCM) 10K type strain sequencing project: providing services to taxonomists for standard genome sequencing and annotation.</title>
        <authorList>
            <consortium name="The Broad Institute Genomics Platform"/>
            <consortium name="The Broad Institute Genome Sequencing Center for Infectious Disease"/>
            <person name="Wu L."/>
            <person name="Ma J."/>
        </authorList>
    </citation>
    <scope>NUCLEOTIDE SEQUENCE [LARGE SCALE GENOMIC DNA]</scope>
    <source>
        <strain evidence="3">CECT 7706</strain>
    </source>
</reference>
<keyword evidence="1" id="KW-1133">Transmembrane helix</keyword>
<dbReference type="Proteomes" id="UP001236663">
    <property type="component" value="Unassembled WGS sequence"/>
</dbReference>
<accession>A0ABT8CC30</accession>
<sequence>MKFGIFGAMGEKKCPHCGKWSDWNQNLLDRCNHCGKPLGGADLEYQEKRAAQKKANEEQWIFYIKKTDSTFVKNMKKVGNFFYTIYIAIITFLAWLIAALPG</sequence>
<evidence type="ECO:0000313" key="2">
    <source>
        <dbReference type="EMBL" id="MDN3689637.1"/>
    </source>
</evidence>
<proteinExistence type="predicted"/>
<keyword evidence="1" id="KW-0472">Membrane</keyword>